<dbReference type="InterPro" id="IPR000308">
    <property type="entry name" value="14-3-3"/>
</dbReference>
<feature type="domain" description="14-3-3" evidence="4">
    <location>
        <begin position="4"/>
        <end position="255"/>
    </location>
</feature>
<dbReference type="EnsemblMetazoa" id="CLYHEMT000327.1">
    <property type="protein sequence ID" value="CLYHEMP000327.1"/>
    <property type="gene ID" value="CLYHEMG000327"/>
</dbReference>
<dbReference type="RefSeq" id="XP_066918955.1">
    <property type="nucleotide sequence ID" value="XM_067062854.1"/>
</dbReference>
<dbReference type="PANTHER" id="PTHR18860">
    <property type="entry name" value="14-3-3 PROTEIN"/>
    <property type="match status" value="1"/>
</dbReference>
<dbReference type="OrthoDB" id="10260625at2759"/>
<evidence type="ECO:0000259" key="4">
    <source>
        <dbReference type="SMART" id="SM00101"/>
    </source>
</evidence>
<organism evidence="5 6">
    <name type="scientific">Clytia hemisphaerica</name>
    <dbReference type="NCBI Taxonomy" id="252671"/>
    <lineage>
        <taxon>Eukaryota</taxon>
        <taxon>Metazoa</taxon>
        <taxon>Cnidaria</taxon>
        <taxon>Hydrozoa</taxon>
        <taxon>Hydroidolina</taxon>
        <taxon>Leptothecata</taxon>
        <taxon>Obeliida</taxon>
        <taxon>Clytiidae</taxon>
        <taxon>Clytia</taxon>
    </lineage>
</organism>
<dbReference type="GeneID" id="136806294"/>
<dbReference type="Pfam" id="PF00244">
    <property type="entry name" value="14-3-3"/>
    <property type="match status" value="1"/>
</dbReference>
<protein>
    <recommendedName>
        <fullName evidence="4">14-3-3 domain-containing protein</fullName>
    </recommendedName>
</protein>
<dbReference type="SMART" id="SM00101">
    <property type="entry name" value="14_3_3"/>
    <property type="match status" value="1"/>
</dbReference>
<evidence type="ECO:0000313" key="6">
    <source>
        <dbReference type="Proteomes" id="UP000594262"/>
    </source>
</evidence>
<feature type="region of interest" description="Disordered" evidence="3">
    <location>
        <begin position="244"/>
        <end position="266"/>
    </location>
</feature>
<evidence type="ECO:0000256" key="2">
    <source>
        <dbReference type="PIRSR" id="PIRSR000868-1"/>
    </source>
</evidence>
<dbReference type="Proteomes" id="UP000594262">
    <property type="component" value="Unplaced"/>
</dbReference>
<keyword evidence="6" id="KW-1185">Reference proteome</keyword>
<dbReference type="InterPro" id="IPR023410">
    <property type="entry name" value="14-3-3_domain"/>
</dbReference>
<evidence type="ECO:0000313" key="5">
    <source>
        <dbReference type="EnsemblMetazoa" id="CLYHEMP000327.1"/>
    </source>
</evidence>
<dbReference type="InterPro" id="IPR036815">
    <property type="entry name" value="14-3-3_dom_sf"/>
</dbReference>
<comment type="similarity">
    <text evidence="1">Belongs to the 14-3-3 family.</text>
</comment>
<proteinExistence type="inferred from homology"/>
<dbReference type="Gene3D" id="1.20.190.20">
    <property type="entry name" value="14-3-3 domain"/>
    <property type="match status" value="1"/>
</dbReference>
<feature type="site" description="Interaction with phosphoserine on interacting protein" evidence="2">
    <location>
        <position position="140"/>
    </location>
</feature>
<dbReference type="PIRSF" id="PIRSF000868">
    <property type="entry name" value="14-3-3"/>
    <property type="match status" value="1"/>
</dbReference>
<sequence length="266" mass="30069">MADKEEKVYLARLAEQAERYEEMVEYMTSIAKMDVGLTQEERNLLSVAFKNVIGARRASWRIVSSIEESRKDTEESALATDYRKKIETELQRICNEILDLLEKHLIPSSTVEGDSTSAASNTEQKEAHVFYYKMQGDYLRYKAEFTAGNDKKEAAEASLLAYKTASDAAATNLQPTHPIRLGLALNFSVFYYEILNAPDRACKLAKKSFDEAVAELDGLPEESYKDSTLIMQLLRDNLTLWTSEISGGEDDKEDSNTKLQDVDDDE</sequence>
<dbReference type="InterPro" id="IPR023409">
    <property type="entry name" value="14-3-3_CS"/>
</dbReference>
<reference evidence="5" key="1">
    <citation type="submission" date="2021-01" db="UniProtKB">
        <authorList>
            <consortium name="EnsemblMetazoa"/>
        </authorList>
    </citation>
    <scope>IDENTIFICATION</scope>
</reference>
<dbReference type="AlphaFoldDB" id="A0A7M5WHZ3"/>
<dbReference type="SUPFAM" id="SSF48445">
    <property type="entry name" value="14-3-3 protein"/>
    <property type="match status" value="1"/>
</dbReference>
<dbReference type="PROSITE" id="PS00797">
    <property type="entry name" value="1433_2"/>
    <property type="match status" value="1"/>
</dbReference>
<evidence type="ECO:0000256" key="3">
    <source>
        <dbReference type="SAM" id="MobiDB-lite"/>
    </source>
</evidence>
<name>A0A7M5WHZ3_9CNID</name>
<feature type="site" description="Interaction with phosphoserine on interacting protein" evidence="2">
    <location>
        <position position="57"/>
    </location>
</feature>
<accession>A0A7M5WHZ3</accession>
<dbReference type="PRINTS" id="PR00305">
    <property type="entry name" value="1433ZETA"/>
</dbReference>
<evidence type="ECO:0000256" key="1">
    <source>
        <dbReference type="ARBA" id="ARBA00006141"/>
    </source>
</evidence>